<evidence type="ECO:0000313" key="5">
    <source>
        <dbReference type="Proteomes" id="UP001141259"/>
    </source>
</evidence>
<proteinExistence type="predicted"/>
<keyword evidence="1" id="KW-0521">NADP</keyword>
<dbReference type="InterPro" id="IPR020843">
    <property type="entry name" value="ER"/>
</dbReference>
<dbReference type="SUPFAM" id="SSF50129">
    <property type="entry name" value="GroES-like"/>
    <property type="match status" value="1"/>
</dbReference>
<dbReference type="Gene3D" id="3.90.180.10">
    <property type="entry name" value="Medium-chain alcohol dehydrogenases, catalytic domain"/>
    <property type="match status" value="1"/>
</dbReference>
<organism evidence="4 5">
    <name type="scientific">Umezawaea endophytica</name>
    <dbReference type="NCBI Taxonomy" id="1654476"/>
    <lineage>
        <taxon>Bacteria</taxon>
        <taxon>Bacillati</taxon>
        <taxon>Actinomycetota</taxon>
        <taxon>Actinomycetes</taxon>
        <taxon>Pseudonocardiales</taxon>
        <taxon>Pseudonocardiaceae</taxon>
        <taxon>Umezawaea</taxon>
    </lineage>
</organism>
<dbReference type="Pfam" id="PF00107">
    <property type="entry name" value="ADH_zinc_N"/>
    <property type="match status" value="1"/>
</dbReference>
<dbReference type="PANTHER" id="PTHR48106:SF13">
    <property type="entry name" value="QUINONE OXIDOREDUCTASE-RELATED"/>
    <property type="match status" value="1"/>
</dbReference>
<dbReference type="InterPro" id="IPR011032">
    <property type="entry name" value="GroES-like_sf"/>
</dbReference>
<dbReference type="GO" id="GO:0005829">
    <property type="term" value="C:cytosol"/>
    <property type="evidence" value="ECO:0007669"/>
    <property type="project" value="TreeGrafter"/>
</dbReference>
<evidence type="ECO:0000259" key="3">
    <source>
        <dbReference type="SMART" id="SM00829"/>
    </source>
</evidence>
<dbReference type="GO" id="GO:0035925">
    <property type="term" value="F:mRNA 3'-UTR AU-rich region binding"/>
    <property type="evidence" value="ECO:0007669"/>
    <property type="project" value="TreeGrafter"/>
</dbReference>
<sequence>MKAIQISETGSLDVLHLVELPDPQPGPGEVVIRVEAAGVNFMDIMRRKGVPFDLPTPLPFVPGGEAAGTVVALGDGVENAAVGDRVFGAVGPLMNGGYAELAVANAAGLFQVPPGMDVGRAAGLTGVAVPAAVMLIGAARLEAGETLFVPAAAGGLGGYAVQIGKALGATVIAGASTAEKRQIAVELGADHTVDYREPGWTDEVKRLTDGRGVDVALETIGPDHAGETLSALAPFGRMITYGTIGDQSRPIPSAAMTSSFFNPAPGHALIGFNVGYWFTERPQEAGAAAARLMGWLADGTVTGPRVTSLPLSEAASAQALLEQGTNIGRVVLVP</sequence>
<dbReference type="AlphaFoldDB" id="A0A9X2VUE0"/>
<dbReference type="InterPro" id="IPR013154">
    <property type="entry name" value="ADH-like_N"/>
</dbReference>
<keyword evidence="2" id="KW-0560">Oxidoreductase</keyword>
<dbReference type="Pfam" id="PF08240">
    <property type="entry name" value="ADH_N"/>
    <property type="match status" value="1"/>
</dbReference>
<protein>
    <submittedName>
        <fullName evidence="4">Zinc-binding dehydrogenase</fullName>
    </submittedName>
</protein>
<name>A0A9X2VUE0_9PSEU</name>
<evidence type="ECO:0000313" key="4">
    <source>
        <dbReference type="EMBL" id="MCS7482532.1"/>
    </source>
</evidence>
<dbReference type="RefSeq" id="WP_259627996.1">
    <property type="nucleotide sequence ID" value="NZ_JANYMP010000024.1"/>
</dbReference>
<dbReference type="InterPro" id="IPR036291">
    <property type="entry name" value="NAD(P)-bd_dom_sf"/>
</dbReference>
<dbReference type="Proteomes" id="UP001141259">
    <property type="component" value="Unassembled WGS sequence"/>
</dbReference>
<reference evidence="4" key="1">
    <citation type="submission" date="2022-08" db="EMBL/GenBank/DDBJ databases">
        <authorList>
            <person name="Tistechok S."/>
            <person name="Samborskyy M."/>
            <person name="Roman I."/>
        </authorList>
    </citation>
    <scope>NUCLEOTIDE SEQUENCE</scope>
    <source>
        <strain evidence="4">DSM 103496</strain>
    </source>
</reference>
<gene>
    <name evidence="4" type="ORF">NZH93_37285</name>
</gene>
<dbReference type="GO" id="GO:0003960">
    <property type="term" value="F:quinone reductase (NADPH) activity"/>
    <property type="evidence" value="ECO:0007669"/>
    <property type="project" value="TreeGrafter"/>
</dbReference>
<dbReference type="GO" id="GO:0070402">
    <property type="term" value="F:NADPH binding"/>
    <property type="evidence" value="ECO:0007669"/>
    <property type="project" value="TreeGrafter"/>
</dbReference>
<feature type="domain" description="Enoyl reductase (ER)" evidence="3">
    <location>
        <begin position="10"/>
        <end position="332"/>
    </location>
</feature>
<keyword evidence="5" id="KW-1185">Reference proteome</keyword>
<dbReference type="Gene3D" id="3.40.50.720">
    <property type="entry name" value="NAD(P)-binding Rossmann-like Domain"/>
    <property type="match status" value="1"/>
</dbReference>
<evidence type="ECO:0000256" key="2">
    <source>
        <dbReference type="ARBA" id="ARBA00023002"/>
    </source>
</evidence>
<dbReference type="PANTHER" id="PTHR48106">
    <property type="entry name" value="QUINONE OXIDOREDUCTASE PIG3-RELATED"/>
    <property type="match status" value="1"/>
</dbReference>
<comment type="caution">
    <text evidence="4">The sequence shown here is derived from an EMBL/GenBank/DDBJ whole genome shotgun (WGS) entry which is preliminary data.</text>
</comment>
<dbReference type="SUPFAM" id="SSF51735">
    <property type="entry name" value="NAD(P)-binding Rossmann-fold domains"/>
    <property type="match status" value="1"/>
</dbReference>
<evidence type="ECO:0000256" key="1">
    <source>
        <dbReference type="ARBA" id="ARBA00022857"/>
    </source>
</evidence>
<dbReference type="EMBL" id="JANYMP010000024">
    <property type="protein sequence ID" value="MCS7482532.1"/>
    <property type="molecule type" value="Genomic_DNA"/>
</dbReference>
<dbReference type="InterPro" id="IPR013149">
    <property type="entry name" value="ADH-like_C"/>
</dbReference>
<accession>A0A9X2VUE0</accession>
<dbReference type="SMART" id="SM00829">
    <property type="entry name" value="PKS_ER"/>
    <property type="match status" value="1"/>
</dbReference>